<dbReference type="EMBL" id="RMBX01000003">
    <property type="protein sequence ID" value="RPD42037.1"/>
    <property type="molecule type" value="Genomic_DNA"/>
</dbReference>
<feature type="transmembrane region" description="Helical" evidence="6">
    <location>
        <begin position="708"/>
        <end position="736"/>
    </location>
</feature>
<evidence type="ECO:0000259" key="7">
    <source>
        <dbReference type="Pfam" id="PF02687"/>
    </source>
</evidence>
<dbReference type="GO" id="GO:0005886">
    <property type="term" value="C:plasma membrane"/>
    <property type="evidence" value="ECO:0007669"/>
    <property type="project" value="UniProtKB-SubCell"/>
</dbReference>
<keyword evidence="10" id="KW-1185">Reference proteome</keyword>
<protein>
    <submittedName>
        <fullName evidence="9">FtsX-like permease family protein</fullName>
    </submittedName>
</protein>
<evidence type="ECO:0000256" key="1">
    <source>
        <dbReference type="ARBA" id="ARBA00004651"/>
    </source>
</evidence>
<dbReference type="Pfam" id="PF12704">
    <property type="entry name" value="MacB_PCD"/>
    <property type="match status" value="2"/>
</dbReference>
<dbReference type="InterPro" id="IPR003838">
    <property type="entry name" value="ABC3_permease_C"/>
</dbReference>
<sequence length="795" mass="88789">MFRNHFKIALRNCWKYRTYTGINLAGLAIGLAACWILLLYVGHELSYERFHEKGGRIYRVASHASWPGNTLNMAKTSVPFGPALQQDNQEIEMYTRIDVEGGGLLTNGTRKVEVGAAMYVDSTFLQMFSFPLLAGDAATALKAPNSVVITETLARKFFNDPLSAMGKQLTWNKDYPETVTGVLKDIPKQSHLKFEALRSMPAGFTGGWQDFSVYTYLALRPGADVKQLEAKLPAFYPKYLKTHMGEGVSFSLELQPLNDIHLHSQLDYEMGPNSNARTVYIFSLIAALILFIACINYMNISTARASVRVREVGVRKSLGSGRGQIARLFLTESVLITLIAAILAAILTSVALPVFNNVSGMSLGLWNYGIGYTLLALFVFAILVGLLAGAYPALFMAGFHTITALKGRLNLRFGNAAFRKGLVTFQFAVAIVLIAASIVTWRQMQFVNGKNLGFAKDQVITFHLHDRALRERIPAIREELKKSPWVQDVAAVSNVIGTNYFGSNGFKIVKNGVPQPSLMTQEFQVDEHFLSTMDIPLVRGRNFSKDRPGERYTTILINETMAKELGPEDPLGQVLQYTAVDTIRERRIIGIVKDFHIYSLQHKIAPAAMMMAPVPSMEDNLYLRLDKTHLPEALRHIEKVYASFEKNYPLEYHFLDENFSQQYKMEHTQRRIFLAFTGLAIFIACMGLFGLAAFTAEQRTKEIGVRKVLGASVAHITALLTTDFLRLVLISVVIAIPLAWWAMQYWLNDFAYRVNLSWWMFAAAGASALLIAFLTVGYQAVRAAMANPADTLKTE</sequence>
<keyword evidence="2" id="KW-1003">Cell membrane</keyword>
<dbReference type="InterPro" id="IPR050250">
    <property type="entry name" value="Macrolide_Exporter_MacB"/>
</dbReference>
<keyword evidence="5 6" id="KW-0472">Membrane</keyword>
<dbReference type="RefSeq" id="WP_120515012.1">
    <property type="nucleotide sequence ID" value="NZ_QXZY01000002.1"/>
</dbReference>
<dbReference type="Pfam" id="PF02687">
    <property type="entry name" value="FtsX"/>
    <property type="match status" value="2"/>
</dbReference>
<organism evidence="9 10">
    <name type="scientific">Chitinophaga barathri</name>
    <dbReference type="NCBI Taxonomy" id="1647451"/>
    <lineage>
        <taxon>Bacteria</taxon>
        <taxon>Pseudomonadati</taxon>
        <taxon>Bacteroidota</taxon>
        <taxon>Chitinophagia</taxon>
        <taxon>Chitinophagales</taxon>
        <taxon>Chitinophagaceae</taxon>
        <taxon>Chitinophaga</taxon>
    </lineage>
</organism>
<dbReference type="OrthoDB" id="5933722at2"/>
<feature type="domain" description="MacB-like periplasmic core" evidence="8">
    <location>
        <begin position="20"/>
        <end position="233"/>
    </location>
</feature>
<dbReference type="PANTHER" id="PTHR30572">
    <property type="entry name" value="MEMBRANE COMPONENT OF TRANSPORTER-RELATED"/>
    <property type="match status" value="1"/>
</dbReference>
<evidence type="ECO:0000256" key="3">
    <source>
        <dbReference type="ARBA" id="ARBA00022692"/>
    </source>
</evidence>
<evidence type="ECO:0000256" key="6">
    <source>
        <dbReference type="SAM" id="Phobius"/>
    </source>
</evidence>
<gene>
    <name evidence="9" type="ORF">EG028_07755</name>
</gene>
<evidence type="ECO:0000256" key="2">
    <source>
        <dbReference type="ARBA" id="ARBA00022475"/>
    </source>
</evidence>
<feature type="domain" description="MacB-like periplasmic core" evidence="8">
    <location>
        <begin position="469"/>
        <end position="633"/>
    </location>
</feature>
<dbReference type="PANTHER" id="PTHR30572:SF18">
    <property type="entry name" value="ABC-TYPE MACROLIDE FAMILY EXPORT SYSTEM PERMEASE COMPONENT 2"/>
    <property type="match status" value="1"/>
</dbReference>
<evidence type="ECO:0000313" key="9">
    <source>
        <dbReference type="EMBL" id="RPD42037.1"/>
    </source>
</evidence>
<comment type="subcellular location">
    <subcellularLocation>
        <location evidence="1">Cell membrane</location>
        <topology evidence="1">Multi-pass membrane protein</topology>
    </subcellularLocation>
</comment>
<dbReference type="PROSITE" id="PS51257">
    <property type="entry name" value="PROKAR_LIPOPROTEIN"/>
    <property type="match status" value="1"/>
</dbReference>
<feature type="transmembrane region" description="Helical" evidence="6">
    <location>
        <begin position="756"/>
        <end position="778"/>
    </location>
</feature>
<evidence type="ECO:0000256" key="5">
    <source>
        <dbReference type="ARBA" id="ARBA00023136"/>
    </source>
</evidence>
<evidence type="ECO:0000256" key="4">
    <source>
        <dbReference type="ARBA" id="ARBA00022989"/>
    </source>
</evidence>
<proteinExistence type="predicted"/>
<feature type="transmembrane region" description="Helical" evidence="6">
    <location>
        <begin position="372"/>
        <end position="400"/>
    </location>
</feature>
<evidence type="ECO:0000259" key="8">
    <source>
        <dbReference type="Pfam" id="PF12704"/>
    </source>
</evidence>
<feature type="domain" description="ABC3 transporter permease C-terminal" evidence="7">
    <location>
        <begin position="284"/>
        <end position="397"/>
    </location>
</feature>
<comment type="caution">
    <text evidence="9">The sequence shown here is derived from an EMBL/GenBank/DDBJ whole genome shotgun (WGS) entry which is preliminary data.</text>
</comment>
<name>A0A3N4MJJ3_9BACT</name>
<feature type="transmembrane region" description="Helical" evidence="6">
    <location>
        <begin position="421"/>
        <end position="441"/>
    </location>
</feature>
<keyword evidence="3 6" id="KW-0812">Transmembrane</keyword>
<feature type="transmembrane region" description="Helical" evidence="6">
    <location>
        <begin position="21"/>
        <end position="41"/>
    </location>
</feature>
<feature type="domain" description="ABC3 transporter permease C-terminal" evidence="7">
    <location>
        <begin position="675"/>
        <end position="788"/>
    </location>
</feature>
<dbReference type="AlphaFoldDB" id="A0A3N4MJJ3"/>
<evidence type="ECO:0000313" key="10">
    <source>
        <dbReference type="Proteomes" id="UP000279089"/>
    </source>
</evidence>
<dbReference type="Proteomes" id="UP000279089">
    <property type="component" value="Unassembled WGS sequence"/>
</dbReference>
<keyword evidence="4 6" id="KW-1133">Transmembrane helix</keyword>
<dbReference type="InterPro" id="IPR025857">
    <property type="entry name" value="MacB_PCD"/>
</dbReference>
<reference evidence="10" key="1">
    <citation type="submission" date="2018-11" db="EMBL/GenBank/DDBJ databases">
        <title>Chitinophaga lutea sp.nov., isolate from arsenic contaminated soil.</title>
        <authorList>
            <person name="Zong Y."/>
        </authorList>
    </citation>
    <scope>NUCLEOTIDE SEQUENCE [LARGE SCALE GENOMIC DNA]</scope>
    <source>
        <strain evidence="10">YLT18</strain>
    </source>
</reference>
<feature type="transmembrane region" description="Helical" evidence="6">
    <location>
        <begin position="279"/>
        <end position="300"/>
    </location>
</feature>
<feature type="transmembrane region" description="Helical" evidence="6">
    <location>
        <begin position="325"/>
        <end position="352"/>
    </location>
</feature>
<accession>A0A3N4MJJ3</accession>
<dbReference type="GO" id="GO:0022857">
    <property type="term" value="F:transmembrane transporter activity"/>
    <property type="evidence" value="ECO:0007669"/>
    <property type="project" value="TreeGrafter"/>
</dbReference>
<feature type="transmembrane region" description="Helical" evidence="6">
    <location>
        <begin position="672"/>
        <end position="696"/>
    </location>
</feature>